<dbReference type="Proteomes" id="UP000014760">
    <property type="component" value="Unassembled WGS sequence"/>
</dbReference>
<proteinExistence type="predicted"/>
<name>R7V333_CAPTE</name>
<evidence type="ECO:0000313" key="3">
    <source>
        <dbReference type="Proteomes" id="UP000014760"/>
    </source>
</evidence>
<evidence type="ECO:0000313" key="1">
    <source>
        <dbReference type="EMBL" id="ELU10195.1"/>
    </source>
</evidence>
<reference evidence="1 3" key="2">
    <citation type="journal article" date="2013" name="Nature">
        <title>Insights into bilaterian evolution from three spiralian genomes.</title>
        <authorList>
            <person name="Simakov O."/>
            <person name="Marletaz F."/>
            <person name="Cho S.J."/>
            <person name="Edsinger-Gonzales E."/>
            <person name="Havlak P."/>
            <person name="Hellsten U."/>
            <person name="Kuo D.H."/>
            <person name="Larsson T."/>
            <person name="Lv J."/>
            <person name="Arendt D."/>
            <person name="Savage R."/>
            <person name="Osoegawa K."/>
            <person name="de Jong P."/>
            <person name="Grimwood J."/>
            <person name="Chapman J.A."/>
            <person name="Shapiro H."/>
            <person name="Aerts A."/>
            <person name="Otillar R.P."/>
            <person name="Terry A.Y."/>
            <person name="Boore J.L."/>
            <person name="Grigoriev I.V."/>
            <person name="Lindberg D.R."/>
            <person name="Seaver E.C."/>
            <person name="Weisblat D.A."/>
            <person name="Putnam N.H."/>
            <person name="Rokhsar D.S."/>
        </authorList>
    </citation>
    <scope>NUCLEOTIDE SEQUENCE</scope>
    <source>
        <strain evidence="1 3">I ESC-2004</strain>
    </source>
</reference>
<dbReference type="EnsemblMetazoa" id="CapteT108170">
    <property type="protein sequence ID" value="CapteP108170"/>
    <property type="gene ID" value="CapteG108170"/>
</dbReference>
<dbReference type="EMBL" id="KB297724">
    <property type="protein sequence ID" value="ELU10195.1"/>
    <property type="molecule type" value="Genomic_DNA"/>
</dbReference>
<reference evidence="3" key="1">
    <citation type="submission" date="2012-12" db="EMBL/GenBank/DDBJ databases">
        <authorList>
            <person name="Hellsten U."/>
            <person name="Grimwood J."/>
            <person name="Chapman J.A."/>
            <person name="Shapiro H."/>
            <person name="Aerts A."/>
            <person name="Otillar R.P."/>
            <person name="Terry A.Y."/>
            <person name="Boore J.L."/>
            <person name="Simakov O."/>
            <person name="Marletaz F."/>
            <person name="Cho S.-J."/>
            <person name="Edsinger-Gonzales E."/>
            <person name="Havlak P."/>
            <person name="Kuo D.-H."/>
            <person name="Larsson T."/>
            <person name="Lv J."/>
            <person name="Arendt D."/>
            <person name="Savage R."/>
            <person name="Osoegawa K."/>
            <person name="de Jong P."/>
            <person name="Lindberg D.R."/>
            <person name="Seaver E.C."/>
            <person name="Weisblat D.A."/>
            <person name="Putnam N.H."/>
            <person name="Grigoriev I.V."/>
            <person name="Rokhsar D.S."/>
        </authorList>
    </citation>
    <scope>NUCLEOTIDE SEQUENCE</scope>
    <source>
        <strain evidence="3">I ESC-2004</strain>
    </source>
</reference>
<accession>R7V333</accession>
<gene>
    <name evidence="1" type="ORF">CAPTEDRAFT_108170</name>
</gene>
<feature type="non-terminal residue" evidence="1">
    <location>
        <position position="1"/>
    </location>
</feature>
<dbReference type="OrthoDB" id="542135at2759"/>
<sequence>YSDRTNPMDKHMEVMFENYEFSHGPVTAQLFGNAGVEHMKKYGDLSTQNKNSTILSQSKTNSLLIQPHPTFFKSCIA</sequence>
<protein>
    <submittedName>
        <fullName evidence="1 2">Uncharacterized protein</fullName>
    </submittedName>
</protein>
<evidence type="ECO:0000313" key="2">
    <source>
        <dbReference type="EnsemblMetazoa" id="CapteP108170"/>
    </source>
</evidence>
<keyword evidence="3" id="KW-1185">Reference proteome</keyword>
<dbReference type="EMBL" id="AMQN01041308">
    <property type="status" value="NOT_ANNOTATED_CDS"/>
    <property type="molecule type" value="Genomic_DNA"/>
</dbReference>
<reference evidence="2" key="3">
    <citation type="submission" date="2015-06" db="UniProtKB">
        <authorList>
            <consortium name="EnsemblMetazoa"/>
        </authorList>
    </citation>
    <scope>IDENTIFICATION</scope>
</reference>
<dbReference type="HOGENOM" id="CLU_2645008_0_0_1"/>
<dbReference type="AlphaFoldDB" id="R7V333"/>
<organism evidence="1">
    <name type="scientific">Capitella teleta</name>
    <name type="common">Polychaete worm</name>
    <dbReference type="NCBI Taxonomy" id="283909"/>
    <lineage>
        <taxon>Eukaryota</taxon>
        <taxon>Metazoa</taxon>
        <taxon>Spiralia</taxon>
        <taxon>Lophotrochozoa</taxon>
        <taxon>Annelida</taxon>
        <taxon>Polychaeta</taxon>
        <taxon>Sedentaria</taxon>
        <taxon>Scolecida</taxon>
        <taxon>Capitellidae</taxon>
        <taxon>Capitella</taxon>
    </lineage>
</organism>
<dbReference type="STRING" id="283909.R7V333"/>